<keyword evidence="1" id="KW-0812">Transmembrane</keyword>
<dbReference type="Proteomes" id="UP000031012">
    <property type="component" value="Unassembled WGS sequence"/>
</dbReference>
<organism evidence="2 3">
    <name type="scientific">Acinetobacter oleivorans</name>
    <dbReference type="NCBI Taxonomy" id="1148157"/>
    <lineage>
        <taxon>Bacteria</taxon>
        <taxon>Pseudomonadati</taxon>
        <taxon>Pseudomonadota</taxon>
        <taxon>Gammaproteobacteria</taxon>
        <taxon>Moraxellales</taxon>
        <taxon>Moraxellaceae</taxon>
        <taxon>Acinetobacter</taxon>
    </lineage>
</organism>
<comment type="caution">
    <text evidence="2">The sequence shown here is derived from an EMBL/GenBank/DDBJ whole genome shotgun (WGS) entry which is preliminary data.</text>
</comment>
<accession>A0A0B2UFU8</accession>
<evidence type="ECO:0000313" key="2">
    <source>
        <dbReference type="EMBL" id="KHN67830.1"/>
    </source>
</evidence>
<dbReference type="EMBL" id="JHQK01000004">
    <property type="protein sequence ID" value="KHN67830.1"/>
    <property type="molecule type" value="Genomic_DNA"/>
</dbReference>
<protein>
    <submittedName>
        <fullName evidence="2">Uncharacterized protein</fullName>
    </submittedName>
</protein>
<keyword evidence="1" id="KW-0472">Membrane</keyword>
<evidence type="ECO:0000256" key="1">
    <source>
        <dbReference type="SAM" id="Phobius"/>
    </source>
</evidence>
<gene>
    <name evidence="2" type="ORF">DH17_13890</name>
</gene>
<sequence>MKRTYVYQQIFHQCFNATCFFTNATSSLNFINRLKTINRSILLKYQVITLLYTFGILLAKNIYHSYKFYRPNVFSPEIKHLTQSSSASSQGEIL</sequence>
<feature type="transmembrane region" description="Helical" evidence="1">
    <location>
        <begin position="42"/>
        <end position="63"/>
    </location>
</feature>
<dbReference type="AlphaFoldDB" id="A0A0B2UFU8"/>
<proteinExistence type="predicted"/>
<name>A0A0B2UFU8_9GAMM</name>
<evidence type="ECO:0000313" key="3">
    <source>
        <dbReference type="Proteomes" id="UP000031012"/>
    </source>
</evidence>
<keyword evidence="1" id="KW-1133">Transmembrane helix</keyword>
<reference evidence="2 3" key="1">
    <citation type="submission" date="2014-03" db="EMBL/GenBank/DDBJ databases">
        <title>Genome sequence of the diesel-degrader and plant-growth promoter Acinetobacter oleivorans PF-1 isolated from the roots of poplar tree.</title>
        <authorList>
            <person name="Gkorezis P."/>
            <person name="van Hamme J."/>
            <person name="Rineau F."/>
            <person name="Vangronsveld J."/>
            <person name="Francetti A."/>
        </authorList>
    </citation>
    <scope>NUCLEOTIDE SEQUENCE [LARGE SCALE GENOMIC DNA]</scope>
    <source>
        <strain evidence="2 3">PF1</strain>
    </source>
</reference>